<feature type="repeat" description="TPR" evidence="3">
    <location>
        <begin position="120"/>
        <end position="153"/>
    </location>
</feature>
<dbReference type="Proteomes" id="UP000537131">
    <property type="component" value="Unassembled WGS sequence"/>
</dbReference>
<dbReference type="PANTHER" id="PTHR45586">
    <property type="entry name" value="TPR REPEAT-CONTAINING PROTEIN PA4667"/>
    <property type="match status" value="1"/>
</dbReference>
<dbReference type="InterPro" id="IPR051012">
    <property type="entry name" value="CellSynth/LPSAsmb/PSIAsmb"/>
</dbReference>
<keyword evidence="4" id="KW-1133">Transmembrane helix</keyword>
<protein>
    <submittedName>
        <fullName evidence="5">Tetratricopeptide repeat protein</fullName>
    </submittedName>
</protein>
<dbReference type="PANTHER" id="PTHR45586:SF15">
    <property type="entry name" value="TPR REPEAT-CONTAINING PROTEIN YPIA"/>
    <property type="match status" value="1"/>
</dbReference>
<reference evidence="5 6" key="1">
    <citation type="submission" date="2020-04" db="EMBL/GenBank/DDBJ databases">
        <authorList>
            <person name="Doyle D.A."/>
        </authorList>
    </citation>
    <scope>NUCLEOTIDE SEQUENCE [LARGE SCALE GENOMIC DNA]</scope>
    <source>
        <strain evidence="5 6">P21</strain>
    </source>
</reference>
<evidence type="ECO:0000256" key="4">
    <source>
        <dbReference type="SAM" id="Phobius"/>
    </source>
</evidence>
<dbReference type="AlphaFoldDB" id="A0A7Y0EEU3"/>
<feature type="transmembrane region" description="Helical" evidence="4">
    <location>
        <begin position="178"/>
        <end position="199"/>
    </location>
</feature>
<evidence type="ECO:0000256" key="2">
    <source>
        <dbReference type="ARBA" id="ARBA00022803"/>
    </source>
</evidence>
<keyword evidence="4" id="KW-0812">Transmembrane</keyword>
<dbReference type="Gene3D" id="1.25.40.10">
    <property type="entry name" value="Tetratricopeptide repeat domain"/>
    <property type="match status" value="3"/>
</dbReference>
<dbReference type="EMBL" id="JABBNI010000011">
    <property type="protein sequence ID" value="NMM62184.1"/>
    <property type="molecule type" value="Genomic_DNA"/>
</dbReference>
<evidence type="ECO:0000313" key="5">
    <source>
        <dbReference type="EMBL" id="NMM62184.1"/>
    </source>
</evidence>
<evidence type="ECO:0000256" key="1">
    <source>
        <dbReference type="ARBA" id="ARBA00022737"/>
    </source>
</evidence>
<keyword evidence="2 3" id="KW-0802">TPR repeat</keyword>
<dbReference type="SUPFAM" id="SSF48452">
    <property type="entry name" value="TPR-like"/>
    <property type="match status" value="2"/>
</dbReference>
<dbReference type="SMART" id="SM00028">
    <property type="entry name" value="TPR"/>
    <property type="match status" value="4"/>
</dbReference>
<proteinExistence type="predicted"/>
<keyword evidence="4" id="KW-0472">Membrane</keyword>
<organism evidence="5 6">
    <name type="scientific">Clostridium muellerianum</name>
    <dbReference type="NCBI Taxonomy" id="2716538"/>
    <lineage>
        <taxon>Bacteria</taxon>
        <taxon>Bacillati</taxon>
        <taxon>Bacillota</taxon>
        <taxon>Clostridia</taxon>
        <taxon>Eubacteriales</taxon>
        <taxon>Clostridiaceae</taxon>
        <taxon>Clostridium</taxon>
    </lineage>
</organism>
<name>A0A7Y0EEU3_9CLOT</name>
<gene>
    <name evidence="5" type="ORF">HBE96_05695</name>
</gene>
<evidence type="ECO:0000256" key="3">
    <source>
        <dbReference type="PROSITE-ProRule" id="PRU00339"/>
    </source>
</evidence>
<dbReference type="InterPro" id="IPR011990">
    <property type="entry name" value="TPR-like_helical_dom_sf"/>
</dbReference>
<dbReference type="Pfam" id="PF13174">
    <property type="entry name" value="TPR_6"/>
    <property type="match status" value="1"/>
</dbReference>
<keyword evidence="6" id="KW-1185">Reference proteome</keyword>
<evidence type="ECO:0000313" key="6">
    <source>
        <dbReference type="Proteomes" id="UP000537131"/>
    </source>
</evidence>
<dbReference type="Pfam" id="PF13181">
    <property type="entry name" value="TPR_8"/>
    <property type="match status" value="2"/>
</dbReference>
<comment type="caution">
    <text evidence="5">The sequence shown here is derived from an EMBL/GenBank/DDBJ whole genome shotgun (WGS) entry which is preliminary data.</text>
</comment>
<sequence>MDKSKKTYVKALNKYNNGYIDKAIDLCEQSISMDIKNAASINLKGLLYYLKGDIDNAQKLWKMNYEINKDGVAERYLINTKTDKEKLYIYKKAVGLIKELHVNAALELLEKCSESDYNYINVNNYKTICYIKKGEYDKAINSLENVMKVDKNNSIAKENKKTLVKYGIIKNRIDARKAVYCLVGVLLVIVIVFGIPAIFRGTKNIAVKFSHNDKTSKSNIQKTPSNNVNKVVKEAPKKVQQESFPGDKIKNDLQNKNYENVYEDYMKWKDKNISNNDKSILASADQLLKGEGVEYFYGRGFNYINSQDYSNAKSYLAKAYELGDKHYLYPHIIYMLGSAFYLSGDFPNGIKYYTQYDEKYAQSDYEEAVLYALAIMYKDSDKTKAADYGQKLVDKYPKSIYNNSVIKSVINR</sequence>
<dbReference type="PROSITE" id="PS50005">
    <property type="entry name" value="TPR"/>
    <property type="match status" value="1"/>
</dbReference>
<accession>A0A7Y0EEU3</accession>
<dbReference type="RefSeq" id="WP_169296792.1">
    <property type="nucleotide sequence ID" value="NZ_JABBNI010000011.1"/>
</dbReference>
<reference evidence="5 6" key="2">
    <citation type="submission" date="2020-06" db="EMBL/GenBank/DDBJ databases">
        <title>Complete Genome Sequence of Clostridium muelleri sp. nov. P21T, an Acid-Alcohol Producing Acetogen Isolated from Old Hay.</title>
        <authorList>
            <person name="Duncan K.E."/>
            <person name="Tanner R.S."/>
        </authorList>
    </citation>
    <scope>NUCLEOTIDE SEQUENCE [LARGE SCALE GENOMIC DNA]</scope>
    <source>
        <strain evidence="5 6">P21</strain>
    </source>
</reference>
<keyword evidence="1" id="KW-0677">Repeat</keyword>
<dbReference type="InterPro" id="IPR019734">
    <property type="entry name" value="TPR_rpt"/>
</dbReference>